<dbReference type="GO" id="GO:0019941">
    <property type="term" value="P:modification-dependent protein catabolic process"/>
    <property type="evidence" value="ECO:0007669"/>
    <property type="project" value="UniProtKB-UniRule"/>
</dbReference>
<comment type="similarity">
    <text evidence="2 5">Belongs to the prokaryotic ubiquitin-like protein family.</text>
</comment>
<feature type="region of interest" description="ARC ATPase binding" evidence="5">
    <location>
        <begin position="45"/>
        <end position="82"/>
    </location>
</feature>
<evidence type="ECO:0000313" key="7">
    <source>
        <dbReference type="EMBL" id="MBB6436437.1"/>
    </source>
</evidence>
<dbReference type="UniPathway" id="UPA00997"/>
<comment type="caution">
    <text evidence="7">The sequence shown here is derived from an EMBL/GenBank/DDBJ whole genome shotgun (WGS) entry which is preliminary data.</text>
</comment>
<dbReference type="GO" id="GO:0031386">
    <property type="term" value="F:protein tag activity"/>
    <property type="evidence" value="ECO:0007669"/>
    <property type="project" value="UniProtKB-UniRule"/>
</dbReference>
<reference evidence="7 8" key="1">
    <citation type="submission" date="2020-08" db="EMBL/GenBank/DDBJ databases">
        <title>Genomic Encyclopedia of Type Strains, Phase IV (KMG-IV): sequencing the most valuable type-strain genomes for metagenomic binning, comparative biology and taxonomic classification.</title>
        <authorList>
            <person name="Goeker M."/>
        </authorList>
    </citation>
    <scope>NUCLEOTIDE SEQUENCE [LARGE SCALE GENOMIC DNA]</scope>
    <source>
        <strain evidence="7 8">DSM 40141</strain>
    </source>
</reference>
<feature type="cross-link" description="Isoglutamyl lysine isopeptide (Glu-Lys) (interchain with K-? in acceptor proteins)" evidence="5">
    <location>
        <position position="88"/>
    </location>
</feature>
<evidence type="ECO:0000256" key="6">
    <source>
        <dbReference type="SAM" id="MobiDB-lite"/>
    </source>
</evidence>
<dbReference type="AlphaFoldDB" id="A0A7X0LPX7"/>
<evidence type="ECO:0000256" key="5">
    <source>
        <dbReference type="HAMAP-Rule" id="MF_02106"/>
    </source>
</evidence>
<evidence type="ECO:0000256" key="2">
    <source>
        <dbReference type="ARBA" id="ARBA00010616"/>
    </source>
</evidence>
<evidence type="ECO:0000256" key="4">
    <source>
        <dbReference type="ARBA" id="ARBA00032321"/>
    </source>
</evidence>
<feature type="region of interest" description="Disordered" evidence="6">
    <location>
        <begin position="1"/>
        <end position="60"/>
    </location>
</feature>
<comment type="function">
    <text evidence="5">Protein modifier that is covalently attached to lysine residues of substrate proteins, thereby targeting them for proteasomal degradation. The tagging system is termed pupylation.</text>
</comment>
<comment type="caution">
    <text evidence="5">Lacks conserved residue(s) required for the propagation of feature annotation.</text>
</comment>
<protein>
    <recommendedName>
        <fullName evidence="3 5">Prokaryotic ubiquitin-like protein Pup</fullName>
    </recommendedName>
    <alternativeName>
        <fullName evidence="4 5">Bacterial ubiquitin-like modifier</fullName>
    </alternativeName>
</protein>
<dbReference type="NCBIfam" id="TIGR03687">
    <property type="entry name" value="pupylate_cterm"/>
    <property type="match status" value="1"/>
</dbReference>
<keyword evidence="5" id="KW-1017">Isopeptide bond</keyword>
<sequence length="88" mass="9815">MSDRLQKHPTERGEVEMASKDTGGGQQKATRSTEETEEQTAEAQGSEDLKERQEKLSDDVDSVLDEIDDVLEENAEEFVRGFVQKGGE</sequence>
<dbReference type="Proteomes" id="UP000540423">
    <property type="component" value="Unassembled WGS sequence"/>
</dbReference>
<comment type="domain">
    <text evidence="5">The N-terminal unstructured half of Pup provides a signal required to initiate unfolding and degradation by the proteasome but is not needed for pupylation, while the C-terminal helical half of Pup interacts with ARC to target proteins to the proteasome.</text>
</comment>
<proteinExistence type="inferred from homology"/>
<feature type="compositionally biased region" description="Basic and acidic residues" evidence="6">
    <location>
        <begin position="47"/>
        <end position="58"/>
    </location>
</feature>
<keyword evidence="8" id="KW-1185">Reference proteome</keyword>
<dbReference type="EMBL" id="JACHEM010000006">
    <property type="protein sequence ID" value="MBB6436437.1"/>
    <property type="molecule type" value="Genomic_DNA"/>
</dbReference>
<feature type="compositionally biased region" description="Basic and acidic residues" evidence="6">
    <location>
        <begin position="1"/>
        <end position="19"/>
    </location>
</feature>
<evidence type="ECO:0000256" key="1">
    <source>
        <dbReference type="ARBA" id="ARBA00004707"/>
    </source>
</evidence>
<evidence type="ECO:0000313" key="8">
    <source>
        <dbReference type="Proteomes" id="UP000540423"/>
    </source>
</evidence>
<evidence type="ECO:0000256" key="3">
    <source>
        <dbReference type="ARBA" id="ARBA00016748"/>
    </source>
</evidence>
<dbReference type="Pfam" id="PF05639">
    <property type="entry name" value="Pup"/>
    <property type="match status" value="1"/>
</dbReference>
<name>A0A7X0LPX7_9ACTN</name>
<organism evidence="7 8">
    <name type="scientific">Streptomyces candidus</name>
    <dbReference type="NCBI Taxonomy" id="67283"/>
    <lineage>
        <taxon>Bacteria</taxon>
        <taxon>Bacillati</taxon>
        <taxon>Actinomycetota</taxon>
        <taxon>Actinomycetes</taxon>
        <taxon>Kitasatosporales</taxon>
        <taxon>Streptomycetaceae</taxon>
        <taxon>Streptomyces</taxon>
    </lineage>
</organism>
<comment type="subunit">
    <text evidence="5">Strongly interacts with the proteasome-associated ATPase ARC through a hydrophobic interface; the interacting region of Pup lies in its C-terminal half. There is one Pup binding site per ARC hexamer ring.</text>
</comment>
<comment type="pathway">
    <text evidence="1 5">Protein degradation; proteasomal Pup-dependent pathway.</text>
</comment>
<dbReference type="HAMAP" id="MF_02106">
    <property type="entry name" value="Pup"/>
    <property type="match status" value="1"/>
</dbReference>
<dbReference type="InterPro" id="IPR008515">
    <property type="entry name" value="Ubiquitin-like_Pup"/>
</dbReference>
<dbReference type="GO" id="GO:0070628">
    <property type="term" value="F:proteasome binding"/>
    <property type="evidence" value="ECO:0007669"/>
    <property type="project" value="UniProtKB-UniRule"/>
</dbReference>
<dbReference type="GO" id="GO:0010498">
    <property type="term" value="P:proteasomal protein catabolic process"/>
    <property type="evidence" value="ECO:0007669"/>
    <property type="project" value="UniProtKB-UniRule"/>
</dbReference>
<accession>A0A7X0LPX7</accession>
<dbReference type="GO" id="GO:0070490">
    <property type="term" value="P:protein pupylation"/>
    <property type="evidence" value="ECO:0007669"/>
    <property type="project" value="UniProtKB-UniRule"/>
</dbReference>
<keyword evidence="5" id="KW-0833">Ubl conjugation pathway</keyword>
<gene>
    <name evidence="5" type="primary">pup</name>
    <name evidence="7" type="ORF">HNQ79_002901</name>
</gene>